<dbReference type="EMBL" id="JAZDUE010000009">
    <property type="protein sequence ID" value="MEE4023968.1"/>
    <property type="molecule type" value="Genomic_DNA"/>
</dbReference>
<sequence length="609" mass="66898">MTIAPHPEHATEAIADHFRSVDSAPKGYAIDRPASAVNGFLVTFIGLTIIAFCVRTFMVHGGFEGTPRDLVFLGHDRGSVVFPLRLFVALFFLTYAMLAYSNIWRRLYLAGSLLGKFAVFCVALDIIGWALHSVGIVSISVFAGQMISGLTALAIFPHTVMRQAQLPEEGPLAKPPPLPRKAFLQWAGCLAVAMGGAAVAMHVLYNVVGVLKEFAILGGIGAGVFLMQQILAVSTAILGIRMLRRSRDRDFAPPIAILVPAHNEAHSIGATIESVDRGAETYPGDVRLYVVNNASSDATAQVAQETIRDCRFITGVVLDCPTPGKAIALNMGVDHITEEFIVRIDADTVIGPGCLETAMRHFADPKVGCVGGLPMPLEEKTWIDKCRLIEVYMRHGFFQVSLDGYDGVMGIPGMFAVYRRSQLISVGGMVQGMNGEDTDICMRLAAAGYRSVADPTAVYYSETPVSYAHLREQRTRWFRSIYHLTARNRGLVFDGRTMIGTFVLPFNLVNAARRAMLAPLLIYALIAYTIFGTTFTTMRWQPVVATLLGMSLILTVIVCLIYRARSVRYVLHYLGFRVLRSYFTLGSALTLIYPPMHPKMPRLPRRATR</sequence>
<dbReference type="PANTHER" id="PTHR43630:SF1">
    <property type="entry name" value="POLY-BETA-1,6-N-ACETYL-D-GLUCOSAMINE SYNTHASE"/>
    <property type="match status" value="1"/>
</dbReference>
<feature type="transmembrane region" description="Helical" evidence="4">
    <location>
        <begin position="80"/>
        <end position="100"/>
    </location>
</feature>
<feature type="transmembrane region" description="Helical" evidence="4">
    <location>
        <begin position="214"/>
        <end position="240"/>
    </location>
</feature>
<comment type="similarity">
    <text evidence="1">Belongs to the glycosyltransferase 2 family.</text>
</comment>
<feature type="transmembrane region" description="Helical" evidence="4">
    <location>
        <begin position="543"/>
        <end position="562"/>
    </location>
</feature>
<dbReference type="Pfam" id="PF13641">
    <property type="entry name" value="Glyco_tranf_2_3"/>
    <property type="match status" value="1"/>
</dbReference>
<name>A0ABU7MUG5_9ACTN</name>
<evidence type="ECO:0000256" key="1">
    <source>
        <dbReference type="ARBA" id="ARBA00006739"/>
    </source>
</evidence>
<dbReference type="InterPro" id="IPR029044">
    <property type="entry name" value="Nucleotide-diphossugar_trans"/>
</dbReference>
<evidence type="ECO:0000313" key="5">
    <source>
        <dbReference type="EMBL" id="MEE4023968.1"/>
    </source>
</evidence>
<evidence type="ECO:0000256" key="2">
    <source>
        <dbReference type="ARBA" id="ARBA00022676"/>
    </source>
</evidence>
<dbReference type="EC" id="2.4.-.-" evidence="5"/>
<dbReference type="PANTHER" id="PTHR43630">
    <property type="entry name" value="POLY-BETA-1,6-N-ACETYL-D-GLUCOSAMINE SYNTHASE"/>
    <property type="match status" value="1"/>
</dbReference>
<keyword evidence="4" id="KW-0812">Transmembrane</keyword>
<dbReference type="Proteomes" id="UP001335729">
    <property type="component" value="Unassembled WGS sequence"/>
</dbReference>
<evidence type="ECO:0000256" key="3">
    <source>
        <dbReference type="ARBA" id="ARBA00022679"/>
    </source>
</evidence>
<evidence type="ECO:0000313" key="6">
    <source>
        <dbReference type="Proteomes" id="UP001335729"/>
    </source>
</evidence>
<feature type="transmembrane region" description="Helical" evidence="4">
    <location>
        <begin position="136"/>
        <end position="156"/>
    </location>
</feature>
<evidence type="ECO:0000256" key="4">
    <source>
        <dbReference type="SAM" id="Phobius"/>
    </source>
</evidence>
<dbReference type="Gene3D" id="3.90.550.10">
    <property type="entry name" value="Spore Coat Polysaccharide Biosynthesis Protein SpsA, Chain A"/>
    <property type="match status" value="1"/>
</dbReference>
<keyword evidence="3 5" id="KW-0808">Transferase</keyword>
<comment type="caution">
    <text evidence="5">The sequence shown here is derived from an EMBL/GenBank/DDBJ whole genome shotgun (WGS) entry which is preliminary data.</text>
</comment>
<feature type="transmembrane region" description="Helical" evidence="4">
    <location>
        <begin position="517"/>
        <end position="537"/>
    </location>
</feature>
<feature type="transmembrane region" description="Helical" evidence="4">
    <location>
        <begin position="36"/>
        <end position="60"/>
    </location>
</feature>
<dbReference type="RefSeq" id="WP_330505343.1">
    <property type="nucleotide sequence ID" value="NZ_JAZDUE010000009.1"/>
</dbReference>
<keyword evidence="4" id="KW-1133">Transmembrane helix</keyword>
<organism evidence="5 6">
    <name type="scientific">Gordonia prachuapensis</name>
    <dbReference type="NCBI Taxonomy" id="3115651"/>
    <lineage>
        <taxon>Bacteria</taxon>
        <taxon>Bacillati</taxon>
        <taxon>Actinomycetota</taxon>
        <taxon>Actinomycetes</taxon>
        <taxon>Mycobacteriales</taxon>
        <taxon>Gordoniaceae</taxon>
        <taxon>Gordonia</taxon>
    </lineage>
</organism>
<dbReference type="GO" id="GO:0016757">
    <property type="term" value="F:glycosyltransferase activity"/>
    <property type="evidence" value="ECO:0007669"/>
    <property type="project" value="UniProtKB-KW"/>
</dbReference>
<feature type="transmembrane region" description="Helical" evidence="4">
    <location>
        <begin position="574"/>
        <end position="593"/>
    </location>
</feature>
<feature type="transmembrane region" description="Helical" evidence="4">
    <location>
        <begin position="107"/>
        <end position="130"/>
    </location>
</feature>
<dbReference type="CDD" id="cd06423">
    <property type="entry name" value="CESA_like"/>
    <property type="match status" value="1"/>
</dbReference>
<feature type="transmembrane region" description="Helical" evidence="4">
    <location>
        <begin position="183"/>
        <end position="208"/>
    </location>
</feature>
<keyword evidence="2 5" id="KW-0328">Glycosyltransferase</keyword>
<protein>
    <submittedName>
        <fullName evidence="5">Glycosyltransferase</fullName>
        <ecNumber evidence="5">2.4.-.-</ecNumber>
    </submittedName>
</protein>
<keyword evidence="6" id="KW-1185">Reference proteome</keyword>
<dbReference type="SUPFAM" id="SSF53448">
    <property type="entry name" value="Nucleotide-diphospho-sugar transferases"/>
    <property type="match status" value="1"/>
</dbReference>
<gene>
    <name evidence="5" type="ORF">V1Y59_12850</name>
</gene>
<reference evidence="5 6" key="1">
    <citation type="submission" date="2024-01" db="EMBL/GenBank/DDBJ databases">
        <title>Draft genome sequence of Gordonia sp. PKS22-38.</title>
        <authorList>
            <person name="Suphannarot A."/>
            <person name="Mingma R."/>
        </authorList>
    </citation>
    <scope>NUCLEOTIDE SEQUENCE [LARGE SCALE GENOMIC DNA]</scope>
    <source>
        <strain evidence="5 6">PKS22-38</strain>
    </source>
</reference>
<keyword evidence="4" id="KW-0472">Membrane</keyword>
<proteinExistence type="inferred from homology"/>
<accession>A0ABU7MUG5</accession>